<evidence type="ECO:0000256" key="1">
    <source>
        <dbReference type="SAM" id="MobiDB-lite"/>
    </source>
</evidence>
<proteinExistence type="predicted"/>
<gene>
    <name evidence="2" type="ORF">CVT26_007515</name>
</gene>
<name>A0A409WI06_9AGAR</name>
<feature type="region of interest" description="Disordered" evidence="1">
    <location>
        <begin position="1"/>
        <end position="65"/>
    </location>
</feature>
<feature type="compositionally biased region" description="Low complexity" evidence="1">
    <location>
        <begin position="186"/>
        <end position="227"/>
    </location>
</feature>
<evidence type="ECO:0000313" key="2">
    <source>
        <dbReference type="EMBL" id="PPQ78111.1"/>
    </source>
</evidence>
<feature type="compositionally biased region" description="Basic and acidic residues" evidence="1">
    <location>
        <begin position="322"/>
        <end position="331"/>
    </location>
</feature>
<protein>
    <submittedName>
        <fullName evidence="2">Uncharacterized protein</fullName>
    </submittedName>
</protein>
<sequence>MDPSISTGHGEEPAEASACAEPSAAEPSPFRPPLLHSKSELPLPRPKPRPTISSSTVPTTSGIKLKRESLISLGDEFDYGLPPGGSGSATRDRSRVERWLEQQCRFSTFAQDEDVGAEGADRGVDGTSRGEGVVDDEEAVLPYVDESVSKTREPTSLSLSTTEEALGGSRGGITSSSPSPAREAAVEALPPLSSLSVSPAANAPSERAHAPAHNAGADAHAPANSGADRADSPLLGYTSAPESPVDTFLSGCTGTGTGGAGGAAGAAVLQARPAGFGRHVHAQEASDRLQVHEGLGLASSELGPGPAGGVDEDEDEDEDEDALLRPPDRKFTYGSDLPVNVSSESLALLHPMVAEDMTTRRVREREQLVVDGERDKVSLFRD</sequence>
<feature type="compositionally biased region" description="Low complexity" evidence="1">
    <location>
        <begin position="15"/>
        <end position="28"/>
    </location>
</feature>
<accession>A0A409WI06</accession>
<feature type="region of interest" description="Disordered" evidence="1">
    <location>
        <begin position="110"/>
        <end position="251"/>
    </location>
</feature>
<evidence type="ECO:0000313" key="3">
    <source>
        <dbReference type="Proteomes" id="UP000284706"/>
    </source>
</evidence>
<feature type="region of interest" description="Disordered" evidence="1">
    <location>
        <begin position="76"/>
        <end position="95"/>
    </location>
</feature>
<reference evidence="2 3" key="1">
    <citation type="journal article" date="2018" name="Evol. Lett.">
        <title>Horizontal gene cluster transfer increased hallucinogenic mushroom diversity.</title>
        <authorList>
            <person name="Reynolds H.T."/>
            <person name="Vijayakumar V."/>
            <person name="Gluck-Thaler E."/>
            <person name="Korotkin H.B."/>
            <person name="Matheny P.B."/>
            <person name="Slot J.C."/>
        </authorList>
    </citation>
    <scope>NUCLEOTIDE SEQUENCE [LARGE SCALE GENOMIC DNA]</scope>
    <source>
        <strain evidence="2 3">SRW20</strain>
    </source>
</reference>
<dbReference type="InParanoid" id="A0A409WI06"/>
<dbReference type="Proteomes" id="UP000284706">
    <property type="component" value="Unassembled WGS sequence"/>
</dbReference>
<dbReference type="EMBL" id="NHYE01005063">
    <property type="protein sequence ID" value="PPQ78111.1"/>
    <property type="molecule type" value="Genomic_DNA"/>
</dbReference>
<organism evidence="2 3">
    <name type="scientific">Gymnopilus dilepis</name>
    <dbReference type="NCBI Taxonomy" id="231916"/>
    <lineage>
        <taxon>Eukaryota</taxon>
        <taxon>Fungi</taxon>
        <taxon>Dikarya</taxon>
        <taxon>Basidiomycota</taxon>
        <taxon>Agaricomycotina</taxon>
        <taxon>Agaricomycetes</taxon>
        <taxon>Agaricomycetidae</taxon>
        <taxon>Agaricales</taxon>
        <taxon>Agaricineae</taxon>
        <taxon>Hymenogastraceae</taxon>
        <taxon>Gymnopilus</taxon>
    </lineage>
</organism>
<comment type="caution">
    <text evidence="2">The sequence shown here is derived from an EMBL/GenBank/DDBJ whole genome shotgun (WGS) entry which is preliminary data.</text>
</comment>
<feature type="compositionally biased region" description="Polar residues" evidence="1">
    <location>
        <begin position="154"/>
        <end position="163"/>
    </location>
</feature>
<dbReference type="AlphaFoldDB" id="A0A409WI06"/>
<feature type="compositionally biased region" description="Low complexity" evidence="1">
    <location>
        <begin position="50"/>
        <end position="61"/>
    </location>
</feature>
<feature type="region of interest" description="Disordered" evidence="1">
    <location>
        <begin position="295"/>
        <end position="331"/>
    </location>
</feature>
<keyword evidence="3" id="KW-1185">Reference proteome</keyword>
<feature type="compositionally biased region" description="Acidic residues" evidence="1">
    <location>
        <begin position="310"/>
        <end position="321"/>
    </location>
</feature>